<dbReference type="InterPro" id="IPR006976">
    <property type="entry name" value="VanZ-like"/>
</dbReference>
<evidence type="ECO:0000256" key="1">
    <source>
        <dbReference type="SAM" id="Phobius"/>
    </source>
</evidence>
<comment type="caution">
    <text evidence="3">The sequence shown here is derived from an EMBL/GenBank/DDBJ whole genome shotgun (WGS) entry which is preliminary data.</text>
</comment>
<dbReference type="PROSITE" id="PS51257">
    <property type="entry name" value="PROKAR_LIPOPROTEIN"/>
    <property type="match status" value="1"/>
</dbReference>
<keyword evidence="1" id="KW-0472">Membrane</keyword>
<evidence type="ECO:0000313" key="4">
    <source>
        <dbReference type="Proteomes" id="UP000253208"/>
    </source>
</evidence>
<keyword evidence="1" id="KW-1133">Transmembrane helix</keyword>
<dbReference type="InterPro" id="IPR053150">
    <property type="entry name" value="Teicoplanin_resist-assoc"/>
</dbReference>
<reference evidence="3 4" key="1">
    <citation type="submission" date="2018-02" db="EMBL/GenBank/DDBJ databases">
        <title>Complete genome sequencing of Faecalibacterium prausnitzii strains isolated from the human gut.</title>
        <authorList>
            <person name="Fitzgerald B.C."/>
            <person name="Shkoporov A.N."/>
            <person name="Ross P.R."/>
            <person name="Hill C."/>
        </authorList>
    </citation>
    <scope>NUCLEOTIDE SEQUENCE [LARGE SCALE GENOMIC DNA]</scope>
    <source>
        <strain evidence="3 4">APC942/31-1</strain>
    </source>
</reference>
<proteinExistence type="predicted"/>
<feature type="transmembrane region" description="Helical" evidence="1">
    <location>
        <begin position="42"/>
        <end position="61"/>
    </location>
</feature>
<sequence>MDIYKTITKHNPSWGITGGCWFFVFLLCFSRIIKQSYKSNRINFSQSLAYIAIYIFLWTVLESTVFTRIPQAYPQYELHIFWSWKAFFVYHDNEMLKENILNCILLMPYGCLLPGALDKRISWKRGLVIGMGTSFVIELLQLITCRGLFEFDDIIHNGVGCMMGAVLGSWCWLRMLKKFKMLRKPHAS</sequence>
<dbReference type="Proteomes" id="UP000253208">
    <property type="component" value="Unassembled WGS sequence"/>
</dbReference>
<protein>
    <submittedName>
        <fullName evidence="3">VanZ family protein</fullName>
    </submittedName>
</protein>
<feature type="transmembrane region" description="Helical" evidence="1">
    <location>
        <begin position="12"/>
        <end position="30"/>
    </location>
</feature>
<keyword evidence="1" id="KW-0812">Transmembrane</keyword>
<dbReference type="EMBL" id="PSQG01000001">
    <property type="protein sequence ID" value="RCH46402.1"/>
    <property type="molecule type" value="Genomic_DNA"/>
</dbReference>
<gene>
    <name evidence="3" type="ORF">C4886_00185</name>
</gene>
<feature type="domain" description="VanZ-like" evidence="2">
    <location>
        <begin position="54"/>
        <end position="169"/>
    </location>
</feature>
<dbReference type="RefSeq" id="WP_021651080.1">
    <property type="nucleotide sequence ID" value="NZ_PSQG01000001.1"/>
</dbReference>
<dbReference type="Pfam" id="PF04892">
    <property type="entry name" value="VanZ"/>
    <property type="match status" value="1"/>
</dbReference>
<organism evidence="3 4">
    <name type="scientific">Blautia obeum</name>
    <dbReference type="NCBI Taxonomy" id="40520"/>
    <lineage>
        <taxon>Bacteria</taxon>
        <taxon>Bacillati</taxon>
        <taxon>Bacillota</taxon>
        <taxon>Clostridia</taxon>
        <taxon>Lachnospirales</taxon>
        <taxon>Lachnospiraceae</taxon>
        <taxon>Blautia</taxon>
    </lineage>
</organism>
<name>A0A367G6R2_9FIRM</name>
<dbReference type="PANTHER" id="PTHR36834">
    <property type="entry name" value="MEMBRANE PROTEIN-RELATED"/>
    <property type="match status" value="1"/>
</dbReference>
<feature type="transmembrane region" description="Helical" evidence="1">
    <location>
        <begin position="129"/>
        <end position="149"/>
    </location>
</feature>
<evidence type="ECO:0000313" key="3">
    <source>
        <dbReference type="EMBL" id="RCH46402.1"/>
    </source>
</evidence>
<dbReference type="AlphaFoldDB" id="A0A367G6R2"/>
<accession>A0A367G6R2</accession>
<dbReference type="PANTHER" id="PTHR36834:SF1">
    <property type="entry name" value="INTEGRAL MEMBRANE PROTEIN"/>
    <property type="match status" value="1"/>
</dbReference>
<feature type="transmembrane region" description="Helical" evidence="1">
    <location>
        <begin position="155"/>
        <end position="173"/>
    </location>
</feature>
<evidence type="ECO:0000259" key="2">
    <source>
        <dbReference type="Pfam" id="PF04892"/>
    </source>
</evidence>